<dbReference type="InterPro" id="IPR003439">
    <property type="entry name" value="ABC_transporter-like_ATP-bd"/>
</dbReference>
<evidence type="ECO:0000256" key="4">
    <source>
        <dbReference type="ARBA" id="ARBA00022840"/>
    </source>
</evidence>
<comment type="caution">
    <text evidence="6">The sequence shown here is derived from an EMBL/GenBank/DDBJ whole genome shotgun (WGS) entry which is preliminary data.</text>
</comment>
<dbReference type="InterPro" id="IPR050153">
    <property type="entry name" value="Metal_Ion_Import_ABC"/>
</dbReference>
<keyword evidence="2" id="KW-0813">Transport</keyword>
<gene>
    <name evidence="6" type="ORF">JX360_09120</name>
</gene>
<keyword evidence="4 6" id="KW-0067">ATP-binding</keyword>
<dbReference type="InterPro" id="IPR017871">
    <property type="entry name" value="ABC_transporter-like_CS"/>
</dbReference>
<dbReference type="InterPro" id="IPR027417">
    <property type="entry name" value="P-loop_NTPase"/>
</dbReference>
<evidence type="ECO:0000256" key="1">
    <source>
        <dbReference type="ARBA" id="ARBA00005417"/>
    </source>
</evidence>
<dbReference type="PANTHER" id="PTHR42734:SF5">
    <property type="entry name" value="IRON TRANSPORT SYSTEM ATP-BINDING PROTEIN HI_0361-RELATED"/>
    <property type="match status" value="1"/>
</dbReference>
<name>A0ABT0CBA2_THEVL</name>
<dbReference type="PROSITE" id="PS00211">
    <property type="entry name" value="ABC_TRANSPORTER_1"/>
    <property type="match status" value="1"/>
</dbReference>
<evidence type="ECO:0000256" key="3">
    <source>
        <dbReference type="ARBA" id="ARBA00022741"/>
    </source>
</evidence>
<proteinExistence type="inferred from homology"/>
<dbReference type="SUPFAM" id="SSF52540">
    <property type="entry name" value="P-loop containing nucleoside triphosphate hydrolases"/>
    <property type="match status" value="1"/>
</dbReference>
<dbReference type="Pfam" id="PF00005">
    <property type="entry name" value="ABC_tran"/>
    <property type="match status" value="1"/>
</dbReference>
<dbReference type="EMBL" id="JAFIRA010000020">
    <property type="protein sequence ID" value="MCJ2543063.1"/>
    <property type="molecule type" value="Genomic_DNA"/>
</dbReference>
<sequence>MHIRLQDVWVGYGEQAVLQGIDLHIPTGSLVAVVGPNGAGKSTLFKALVGLLPLWRGGIQVGLQNFDGDVDQRQAKKALSVAYIPQREEVDWRFPVTVLDVVLMGRYRQRRWHQRLQASDREMAWVCLERLGLAELATAAIGELSGGQQQRVFLARALAQEPQVLLMDEPFSGVDISHQEEVLQVLAELQGQGVTILLSTHDLGLVWQRFQQVLLLNRRVIAFGPCQEVMVSGLLQQTFAGQWMILPDGSLMAQPCLNGRGSP</sequence>
<evidence type="ECO:0000259" key="5">
    <source>
        <dbReference type="PROSITE" id="PS50893"/>
    </source>
</evidence>
<organism evidence="6 7">
    <name type="scientific">Thermostichus vulcanus str. 'Rupite'</name>
    <dbReference type="NCBI Taxonomy" id="2813851"/>
    <lineage>
        <taxon>Bacteria</taxon>
        <taxon>Bacillati</taxon>
        <taxon>Cyanobacteriota</taxon>
        <taxon>Cyanophyceae</taxon>
        <taxon>Thermostichales</taxon>
        <taxon>Thermostichaceae</taxon>
        <taxon>Thermostichus</taxon>
    </lineage>
</organism>
<keyword evidence="7" id="KW-1185">Reference proteome</keyword>
<dbReference type="InterPro" id="IPR003593">
    <property type="entry name" value="AAA+_ATPase"/>
</dbReference>
<dbReference type="SMART" id="SM00382">
    <property type="entry name" value="AAA"/>
    <property type="match status" value="1"/>
</dbReference>
<protein>
    <submittedName>
        <fullName evidence="6">Metal ABC transporter ATP-binding protein</fullName>
    </submittedName>
</protein>
<dbReference type="PROSITE" id="PS50893">
    <property type="entry name" value="ABC_TRANSPORTER_2"/>
    <property type="match status" value="1"/>
</dbReference>
<evidence type="ECO:0000313" key="6">
    <source>
        <dbReference type="EMBL" id="MCJ2543063.1"/>
    </source>
</evidence>
<dbReference type="Gene3D" id="3.40.50.300">
    <property type="entry name" value="P-loop containing nucleotide triphosphate hydrolases"/>
    <property type="match status" value="1"/>
</dbReference>
<evidence type="ECO:0000313" key="7">
    <source>
        <dbReference type="Proteomes" id="UP000830835"/>
    </source>
</evidence>
<dbReference type="RefSeq" id="WP_244350341.1">
    <property type="nucleotide sequence ID" value="NZ_JAFIRA010000020.1"/>
</dbReference>
<accession>A0ABT0CBA2</accession>
<dbReference type="Proteomes" id="UP000830835">
    <property type="component" value="Unassembled WGS sequence"/>
</dbReference>
<keyword evidence="3" id="KW-0547">Nucleotide-binding</keyword>
<comment type="similarity">
    <text evidence="1">Belongs to the ABC transporter superfamily.</text>
</comment>
<feature type="domain" description="ABC transporter" evidence="5">
    <location>
        <begin position="3"/>
        <end position="243"/>
    </location>
</feature>
<dbReference type="PANTHER" id="PTHR42734">
    <property type="entry name" value="METAL TRANSPORT SYSTEM ATP-BINDING PROTEIN TM_0124-RELATED"/>
    <property type="match status" value="1"/>
</dbReference>
<dbReference type="GO" id="GO:0005524">
    <property type="term" value="F:ATP binding"/>
    <property type="evidence" value="ECO:0007669"/>
    <property type="project" value="UniProtKB-KW"/>
</dbReference>
<reference evidence="6" key="1">
    <citation type="submission" date="2021-02" db="EMBL/GenBank/DDBJ databases">
        <title>The CRISPR/cas machinery reduction and long-range gene transfer in the hot spring cyanobacterium Synechococcus.</title>
        <authorList>
            <person name="Dvorak P."/>
            <person name="Jahodarova E."/>
            <person name="Hasler P."/>
            <person name="Poulickova A."/>
        </authorList>
    </citation>
    <scope>NUCLEOTIDE SEQUENCE</scope>
    <source>
        <strain evidence="6">Rupite</strain>
    </source>
</reference>
<dbReference type="CDD" id="cd03235">
    <property type="entry name" value="ABC_Metallic_Cations"/>
    <property type="match status" value="1"/>
</dbReference>
<evidence type="ECO:0000256" key="2">
    <source>
        <dbReference type="ARBA" id="ARBA00022448"/>
    </source>
</evidence>